<name>A0A1V4SMX6_RUMHU</name>
<gene>
    <name evidence="1" type="ORF">CLHUN_10710</name>
</gene>
<dbReference type="AlphaFoldDB" id="A0A1V4SMX6"/>
<sequence length="59" mass="6765">MKNIIGQFASMREKVEDKLISSIGNTATRIGEQSRGLCLLVFDYEPKFPMELLMKNDEQ</sequence>
<dbReference type="OrthoDB" id="9937028at2"/>
<dbReference type="RefSeq" id="WP_080063517.1">
    <property type="nucleotide sequence ID" value="NZ_MZGX01000005.1"/>
</dbReference>
<evidence type="ECO:0008006" key="3">
    <source>
        <dbReference type="Google" id="ProtNLM"/>
    </source>
</evidence>
<dbReference type="EMBL" id="MZGX01000005">
    <property type="protein sequence ID" value="OPX45184.1"/>
    <property type="molecule type" value="Genomic_DNA"/>
</dbReference>
<protein>
    <recommendedName>
        <fullName evidence="3">Cyclic lactone autoinducer peptide</fullName>
    </recommendedName>
</protein>
<organism evidence="1 2">
    <name type="scientific">Ruminiclostridium hungatei</name>
    <name type="common">Clostridium hungatei</name>
    <dbReference type="NCBI Taxonomy" id="48256"/>
    <lineage>
        <taxon>Bacteria</taxon>
        <taxon>Bacillati</taxon>
        <taxon>Bacillota</taxon>
        <taxon>Clostridia</taxon>
        <taxon>Eubacteriales</taxon>
        <taxon>Oscillospiraceae</taxon>
        <taxon>Ruminiclostridium</taxon>
    </lineage>
</organism>
<dbReference type="Proteomes" id="UP000191554">
    <property type="component" value="Unassembled WGS sequence"/>
</dbReference>
<dbReference type="STRING" id="48256.CLHUN_10710"/>
<evidence type="ECO:0000313" key="2">
    <source>
        <dbReference type="Proteomes" id="UP000191554"/>
    </source>
</evidence>
<accession>A0A1V4SMX6</accession>
<evidence type="ECO:0000313" key="1">
    <source>
        <dbReference type="EMBL" id="OPX45184.1"/>
    </source>
</evidence>
<reference evidence="1 2" key="1">
    <citation type="submission" date="2017-03" db="EMBL/GenBank/DDBJ databases">
        <title>Genome sequence of Clostridium hungatei DSM 14427.</title>
        <authorList>
            <person name="Poehlein A."/>
            <person name="Daniel R."/>
        </authorList>
    </citation>
    <scope>NUCLEOTIDE SEQUENCE [LARGE SCALE GENOMIC DNA]</scope>
    <source>
        <strain evidence="1 2">DSM 14427</strain>
    </source>
</reference>
<comment type="caution">
    <text evidence="1">The sequence shown here is derived from an EMBL/GenBank/DDBJ whole genome shotgun (WGS) entry which is preliminary data.</text>
</comment>
<proteinExistence type="predicted"/>
<keyword evidence="2" id="KW-1185">Reference proteome</keyword>